<dbReference type="Pfam" id="PF13375">
    <property type="entry name" value="RnfC_N"/>
    <property type="match status" value="1"/>
</dbReference>
<evidence type="ECO:0000259" key="9">
    <source>
        <dbReference type="PROSITE" id="PS51379"/>
    </source>
</evidence>
<dbReference type="PANTHER" id="PTHR43034:SF2">
    <property type="entry name" value="ION-TRANSLOCATING OXIDOREDUCTASE COMPLEX SUBUNIT C"/>
    <property type="match status" value="1"/>
</dbReference>
<dbReference type="NCBIfam" id="NF003454">
    <property type="entry name" value="PRK05035.1"/>
    <property type="match status" value="1"/>
</dbReference>
<keyword evidence="8" id="KW-1003">Cell membrane</keyword>
<dbReference type="Proteomes" id="UP000593890">
    <property type="component" value="Chromosome"/>
</dbReference>
<keyword evidence="4 8" id="KW-0677">Repeat</keyword>
<keyword evidence="8" id="KW-1278">Translocase</keyword>
<dbReference type="AlphaFoldDB" id="A0A7I8D428"/>
<dbReference type="InterPro" id="IPR017900">
    <property type="entry name" value="4Fe4S_Fe_S_CS"/>
</dbReference>
<dbReference type="RefSeq" id="WP_246441574.1">
    <property type="nucleotide sequence ID" value="NZ_AP023321.1"/>
</dbReference>
<dbReference type="InterPro" id="IPR011538">
    <property type="entry name" value="Nuo51_FMN-bd"/>
</dbReference>
<dbReference type="InterPro" id="IPR017896">
    <property type="entry name" value="4Fe4S_Fe-S-bd"/>
</dbReference>
<evidence type="ECO:0000256" key="1">
    <source>
        <dbReference type="ARBA" id="ARBA00022448"/>
    </source>
</evidence>
<dbReference type="KEGG" id="sman:C12CBH8_22150"/>
<dbReference type="PROSITE" id="PS00198">
    <property type="entry name" value="4FE4S_FER_1"/>
    <property type="match status" value="1"/>
</dbReference>
<keyword evidence="8" id="KW-0472">Membrane</keyword>
<proteinExistence type="inferred from homology"/>
<dbReference type="PANTHER" id="PTHR43034">
    <property type="entry name" value="ION-TRANSLOCATING OXIDOREDUCTASE COMPLEX SUBUNIT C"/>
    <property type="match status" value="1"/>
</dbReference>
<comment type="function">
    <text evidence="8">Part of a membrane-bound complex that couples electron transfer with translocation of ions across the membrane.</text>
</comment>
<name>A0A7I8D428_9FIRM</name>
<comment type="subunit">
    <text evidence="8">The complex is composed of six subunits: RnfA, RnfB, RnfC, RnfD, RnfE and RnfG.</text>
</comment>
<evidence type="ECO:0000256" key="8">
    <source>
        <dbReference type="HAMAP-Rule" id="MF_00461"/>
    </source>
</evidence>
<sequence length="454" mass="48873">MGTANMFARLKAAPRGGAAVPHRKNTAEMETVSMPPPEKVVIPMQQHIGAPCVPTVKIGDLVKVGQVIGDTSQFVSAPIHASVSGKVTAITDILLPSGQRTKAVAIQSDGQQETDDSVKPPIIHSKQDFIKAVRESGLVGLGGAGFPAHVKLSPPGNVTIDTLVINGAECEPYITADYREAMENSWDVMSGIYAVKDLLGVNQVIIAIENNKPDAIKVLSDIAYNENDPKNQVNVMPLPSRYPQGAEKVLVHQTTGRVIPKGKLPSDVGVVVMNITSIAFLARYMKTGMPLIQKRLTVDGSAVLYPKNILVPIGTSIHDVMEFAGGYKETPRKLLMGGPMMGLALSDDSLPVLKQNNAILAFAEKDAHLMDESPCIRCGRCVKACPMHLVPPQVARCYKLKDVEGLQKANVMTCMECGCCSYVCPAGRYIVQNMRLAKSMVKNATKPKKKEEKA</sequence>
<dbReference type="Pfam" id="PF13237">
    <property type="entry name" value="Fer4_10"/>
    <property type="match status" value="1"/>
</dbReference>
<dbReference type="GO" id="GO:0005886">
    <property type="term" value="C:plasma membrane"/>
    <property type="evidence" value="ECO:0007669"/>
    <property type="project" value="UniProtKB-SubCell"/>
</dbReference>
<evidence type="ECO:0000313" key="10">
    <source>
        <dbReference type="EMBL" id="BCI61576.1"/>
    </source>
</evidence>
<dbReference type="Gene3D" id="3.40.50.11540">
    <property type="entry name" value="NADH-ubiquinone oxidoreductase 51kDa subunit"/>
    <property type="match status" value="1"/>
</dbReference>
<feature type="binding site" evidence="8">
    <location>
        <position position="417"/>
    </location>
    <ligand>
        <name>[4Fe-4S] cluster</name>
        <dbReference type="ChEBI" id="CHEBI:49883"/>
        <label>2</label>
    </ligand>
</feature>
<reference evidence="11" key="1">
    <citation type="submission" date="2020-07" db="EMBL/GenBank/DDBJ databases">
        <title>Complete genome sequencing of Clostridia bacterium strain 12CBH8.</title>
        <authorList>
            <person name="Sakamoto M."/>
            <person name="Murakami T."/>
            <person name="Mori H."/>
        </authorList>
    </citation>
    <scope>NUCLEOTIDE SEQUENCE [LARGE SCALE GENOMIC DNA]</scope>
    <source>
        <strain evidence="11">12CBH8</strain>
    </source>
</reference>
<accession>A0A7I8D428</accession>
<evidence type="ECO:0000313" key="11">
    <source>
        <dbReference type="Proteomes" id="UP000593890"/>
    </source>
</evidence>
<evidence type="ECO:0000256" key="6">
    <source>
        <dbReference type="ARBA" id="ARBA00023004"/>
    </source>
</evidence>
<evidence type="ECO:0000256" key="2">
    <source>
        <dbReference type="ARBA" id="ARBA00022485"/>
    </source>
</evidence>
<keyword evidence="2 8" id="KW-0004">4Fe-4S</keyword>
<feature type="domain" description="4Fe-4S ferredoxin-type" evidence="9">
    <location>
        <begin position="366"/>
        <end position="395"/>
    </location>
</feature>
<feature type="binding site" evidence="8">
    <location>
        <position position="420"/>
    </location>
    <ligand>
        <name>[4Fe-4S] cluster</name>
        <dbReference type="ChEBI" id="CHEBI:49883"/>
        <label>2</label>
    </ligand>
</feature>
<dbReference type="InterPro" id="IPR019554">
    <property type="entry name" value="Soluble_ligand-bd"/>
</dbReference>
<dbReference type="EMBL" id="AP023321">
    <property type="protein sequence ID" value="BCI61576.1"/>
    <property type="molecule type" value="Genomic_DNA"/>
</dbReference>
<comment type="similarity">
    <text evidence="8">Belongs to the 4Fe4S bacterial-type ferredoxin family. RnfC subfamily.</text>
</comment>
<dbReference type="Pfam" id="PF01512">
    <property type="entry name" value="Complex1_51K"/>
    <property type="match status" value="1"/>
</dbReference>
<keyword evidence="11" id="KW-1185">Reference proteome</keyword>
<dbReference type="SUPFAM" id="SSF46548">
    <property type="entry name" value="alpha-helical ferredoxin"/>
    <property type="match status" value="1"/>
</dbReference>
<dbReference type="InterPro" id="IPR010208">
    <property type="entry name" value="Ion_transpt_RnfC/RsxC"/>
</dbReference>
<dbReference type="PROSITE" id="PS51379">
    <property type="entry name" value="4FE4S_FER_2"/>
    <property type="match status" value="2"/>
</dbReference>
<organism evidence="10 11">
    <name type="scientific">Solibaculum mannosilyticum</name>
    <dbReference type="NCBI Taxonomy" id="2780922"/>
    <lineage>
        <taxon>Bacteria</taxon>
        <taxon>Bacillati</taxon>
        <taxon>Bacillota</taxon>
        <taxon>Clostridia</taxon>
        <taxon>Eubacteriales</taxon>
        <taxon>Oscillospiraceae</taxon>
        <taxon>Solibaculum</taxon>
    </lineage>
</organism>
<feature type="binding site" evidence="8">
    <location>
        <position position="378"/>
    </location>
    <ligand>
        <name>[4Fe-4S] cluster</name>
        <dbReference type="ChEBI" id="CHEBI:49883"/>
        <label>1</label>
    </ligand>
</feature>
<dbReference type="GO" id="GO:0022900">
    <property type="term" value="P:electron transport chain"/>
    <property type="evidence" value="ECO:0007669"/>
    <property type="project" value="UniProtKB-UniRule"/>
</dbReference>
<dbReference type="HAMAP" id="MF_00461">
    <property type="entry name" value="RsxC_RnfC"/>
    <property type="match status" value="1"/>
</dbReference>
<evidence type="ECO:0000256" key="3">
    <source>
        <dbReference type="ARBA" id="ARBA00022723"/>
    </source>
</evidence>
<comment type="subcellular location">
    <subcellularLocation>
        <location evidence="8">Cell membrane</location>
        <topology evidence="8">Peripheral membrane protein</topology>
    </subcellularLocation>
</comment>
<gene>
    <name evidence="8 10" type="primary">rnfC</name>
    <name evidence="10" type="ORF">C12CBH8_22150</name>
</gene>
<dbReference type="Pfam" id="PF10531">
    <property type="entry name" value="SLBB"/>
    <property type="match status" value="1"/>
</dbReference>
<dbReference type="EC" id="7.-.-.-" evidence="8"/>
<keyword evidence="3 8" id="KW-0479">Metal-binding</keyword>
<dbReference type="GO" id="GO:0009055">
    <property type="term" value="F:electron transfer activity"/>
    <property type="evidence" value="ECO:0007669"/>
    <property type="project" value="InterPro"/>
</dbReference>
<feature type="binding site" evidence="8">
    <location>
        <position position="375"/>
    </location>
    <ligand>
        <name>[4Fe-4S] cluster</name>
        <dbReference type="ChEBI" id="CHEBI:49883"/>
        <label>1</label>
    </ligand>
</feature>
<dbReference type="SUPFAM" id="SSF142019">
    <property type="entry name" value="Nqo1 FMN-binding domain-like"/>
    <property type="match status" value="1"/>
</dbReference>
<dbReference type="GO" id="GO:0051539">
    <property type="term" value="F:4 iron, 4 sulfur cluster binding"/>
    <property type="evidence" value="ECO:0007669"/>
    <property type="project" value="UniProtKB-KW"/>
</dbReference>
<dbReference type="NCBIfam" id="TIGR01945">
    <property type="entry name" value="rnfC"/>
    <property type="match status" value="1"/>
</dbReference>
<keyword evidence="7 8" id="KW-0411">Iron-sulfur</keyword>
<keyword evidence="1 8" id="KW-0813">Transport</keyword>
<feature type="domain" description="4Fe-4S ferredoxin-type" evidence="9">
    <location>
        <begin position="405"/>
        <end position="434"/>
    </location>
</feature>
<feature type="binding site" evidence="8">
    <location>
        <position position="385"/>
    </location>
    <ligand>
        <name>[4Fe-4S] cluster</name>
        <dbReference type="ChEBI" id="CHEBI:49883"/>
        <label>2</label>
    </ligand>
</feature>
<evidence type="ECO:0000256" key="5">
    <source>
        <dbReference type="ARBA" id="ARBA00022982"/>
    </source>
</evidence>
<keyword evidence="6 8" id="KW-0408">Iron</keyword>
<dbReference type="Gene3D" id="3.30.70.20">
    <property type="match status" value="1"/>
</dbReference>
<dbReference type="GO" id="GO:0046872">
    <property type="term" value="F:metal ion binding"/>
    <property type="evidence" value="ECO:0007669"/>
    <property type="project" value="UniProtKB-KW"/>
</dbReference>
<feature type="binding site" evidence="8">
    <location>
        <position position="424"/>
    </location>
    <ligand>
        <name>[4Fe-4S] cluster</name>
        <dbReference type="ChEBI" id="CHEBI:49883"/>
        <label>1</label>
    </ligand>
</feature>
<feature type="binding site" evidence="8">
    <location>
        <position position="381"/>
    </location>
    <ligand>
        <name>[4Fe-4S] cluster</name>
        <dbReference type="ChEBI" id="CHEBI:49883"/>
        <label>1</label>
    </ligand>
</feature>
<evidence type="ECO:0000256" key="4">
    <source>
        <dbReference type="ARBA" id="ARBA00022737"/>
    </source>
</evidence>
<keyword evidence="5 8" id="KW-0249">Electron transport</keyword>
<protein>
    <recommendedName>
        <fullName evidence="8">Ion-translocating oxidoreductase complex subunit C</fullName>
        <ecNumber evidence="8">7.-.-.-</ecNumber>
    </recommendedName>
    <alternativeName>
        <fullName evidence="8">Rnf electron transport complex subunit C</fullName>
    </alternativeName>
</protein>
<comment type="cofactor">
    <cofactor evidence="8">
        <name>[4Fe-4S] cluster</name>
        <dbReference type="ChEBI" id="CHEBI:49883"/>
    </cofactor>
    <text evidence="8">Binds 2 [4Fe-4S] clusters per subunit.</text>
</comment>
<evidence type="ECO:0000256" key="7">
    <source>
        <dbReference type="ARBA" id="ARBA00023014"/>
    </source>
</evidence>
<dbReference type="InterPro" id="IPR037225">
    <property type="entry name" value="Nuo51_FMN-bd_sf"/>
</dbReference>
<dbReference type="InterPro" id="IPR026902">
    <property type="entry name" value="RnfC_N"/>
</dbReference>
<feature type="binding site" evidence="8">
    <location>
        <position position="414"/>
    </location>
    <ligand>
        <name>[4Fe-4S] cluster</name>
        <dbReference type="ChEBI" id="CHEBI:49883"/>
        <label>2</label>
    </ligand>
</feature>